<accession>A0A2G2WHG4</accession>
<evidence type="ECO:0000256" key="1">
    <source>
        <dbReference type="SAM" id="MobiDB-lite"/>
    </source>
</evidence>
<dbReference type="Proteomes" id="UP000224567">
    <property type="component" value="Unassembled WGS sequence"/>
</dbReference>
<dbReference type="PANTHER" id="PTHR31579">
    <property type="entry name" value="OS03G0796600 PROTEIN"/>
    <property type="match status" value="1"/>
</dbReference>
<dbReference type="OrthoDB" id="548115at2759"/>
<comment type="caution">
    <text evidence="2">The sequence shown here is derived from an EMBL/GenBank/DDBJ whole genome shotgun (WGS) entry which is preliminary data.</text>
</comment>
<dbReference type="NCBIfam" id="TIGR01615">
    <property type="entry name" value="A_thal_3542"/>
    <property type="match status" value="1"/>
</dbReference>
<reference evidence="3" key="2">
    <citation type="journal article" date="2017" name="J. Anim. Genet.">
        <title>Multiple reference genome sequences of hot pepper reveal the massive evolution of plant disease resistance genes by retroduplication.</title>
        <authorList>
            <person name="Kim S."/>
            <person name="Park J."/>
            <person name="Yeom S.-I."/>
            <person name="Kim Y.-M."/>
            <person name="Seo E."/>
            <person name="Kim K.-T."/>
            <person name="Kim M.-S."/>
            <person name="Lee J.M."/>
            <person name="Cheong K."/>
            <person name="Shin H.-S."/>
            <person name="Kim S.-B."/>
            <person name="Han K."/>
            <person name="Lee J."/>
            <person name="Park M."/>
            <person name="Lee H.-A."/>
            <person name="Lee H.-Y."/>
            <person name="Lee Y."/>
            <person name="Oh S."/>
            <person name="Lee J.H."/>
            <person name="Choi E."/>
            <person name="Choi E."/>
            <person name="Lee S.E."/>
            <person name="Jeon J."/>
            <person name="Kim H."/>
            <person name="Choi G."/>
            <person name="Song H."/>
            <person name="Lee J."/>
            <person name="Lee S.-C."/>
            <person name="Kwon J.-K."/>
            <person name="Lee H.-Y."/>
            <person name="Koo N."/>
            <person name="Hong Y."/>
            <person name="Kim R.W."/>
            <person name="Kang W.-H."/>
            <person name="Huh J.H."/>
            <person name="Kang B.-C."/>
            <person name="Yang T.-J."/>
            <person name="Lee Y.-H."/>
            <person name="Bennetzen J.L."/>
            <person name="Choi D."/>
        </authorList>
    </citation>
    <scope>NUCLEOTIDE SEQUENCE [LARGE SCALE GENOMIC DNA]</scope>
    <source>
        <strain evidence="3">cv. PBC81</strain>
    </source>
</reference>
<name>A0A2G2WHG4_CAPBA</name>
<evidence type="ECO:0000313" key="3">
    <source>
        <dbReference type="Proteomes" id="UP000224567"/>
    </source>
</evidence>
<gene>
    <name evidence="2" type="ORF">CQW23_13820</name>
</gene>
<dbReference type="EMBL" id="MLFT02000006">
    <property type="protein sequence ID" value="PHT44662.1"/>
    <property type="molecule type" value="Genomic_DNA"/>
</dbReference>
<sequence>MKRVTYPFNDKAKARIIGAGAFAGGGYFRELGYISSGSEHSGDADNDVISPSFSGLVFGFPDDMEQNQYPENENDNSNSGDDTDEIAGDLYDNLPEEILLQSENDLFWNVLNSHVNKALEVFTYLKMEKSVLRRNVMSCLRDFGYNAAICKAKWESSGGLTAGNYEFIDVVRTDSTNKQTRYFIDLDFASEFEIARPMKFYERLLQSLPKVYVGNLEELKYILRTMSDAGKRSLKCKGLHLPPWRKHRFMQNKWLGPYKRTTNFIPTVNTPAVNTPAFLPPLLKCRSVGFDSAAVDGGLWLPAVTRTR</sequence>
<dbReference type="Pfam" id="PF04720">
    <property type="entry name" value="PDDEXK_6"/>
    <property type="match status" value="1"/>
</dbReference>
<keyword evidence="3" id="KW-1185">Reference proteome</keyword>
<dbReference type="InterPro" id="IPR006502">
    <property type="entry name" value="PDDEXK-like"/>
</dbReference>
<dbReference type="AlphaFoldDB" id="A0A2G2WHG4"/>
<organism evidence="2 3">
    <name type="scientific">Capsicum baccatum</name>
    <name type="common">Peruvian pepper</name>
    <dbReference type="NCBI Taxonomy" id="33114"/>
    <lineage>
        <taxon>Eukaryota</taxon>
        <taxon>Viridiplantae</taxon>
        <taxon>Streptophyta</taxon>
        <taxon>Embryophyta</taxon>
        <taxon>Tracheophyta</taxon>
        <taxon>Spermatophyta</taxon>
        <taxon>Magnoliopsida</taxon>
        <taxon>eudicotyledons</taxon>
        <taxon>Gunneridae</taxon>
        <taxon>Pentapetalae</taxon>
        <taxon>asterids</taxon>
        <taxon>lamiids</taxon>
        <taxon>Solanales</taxon>
        <taxon>Solanaceae</taxon>
        <taxon>Solanoideae</taxon>
        <taxon>Capsiceae</taxon>
        <taxon>Capsicum</taxon>
    </lineage>
</organism>
<protein>
    <submittedName>
        <fullName evidence="2">Uncharacterized protein</fullName>
    </submittedName>
</protein>
<dbReference type="STRING" id="33114.A0A2G2WHG4"/>
<proteinExistence type="predicted"/>
<evidence type="ECO:0000313" key="2">
    <source>
        <dbReference type="EMBL" id="PHT44662.1"/>
    </source>
</evidence>
<dbReference type="PANTHER" id="PTHR31579:SF84">
    <property type="entry name" value="F21O3.6 PROTEIN"/>
    <property type="match status" value="1"/>
</dbReference>
<feature type="region of interest" description="Disordered" evidence="1">
    <location>
        <begin position="64"/>
        <end position="86"/>
    </location>
</feature>
<reference evidence="2 3" key="1">
    <citation type="journal article" date="2017" name="Genome Biol.">
        <title>New reference genome sequences of hot pepper reveal the massive evolution of plant disease-resistance genes by retroduplication.</title>
        <authorList>
            <person name="Kim S."/>
            <person name="Park J."/>
            <person name="Yeom S.I."/>
            <person name="Kim Y.M."/>
            <person name="Seo E."/>
            <person name="Kim K.T."/>
            <person name="Kim M.S."/>
            <person name="Lee J.M."/>
            <person name="Cheong K."/>
            <person name="Shin H.S."/>
            <person name="Kim S.B."/>
            <person name="Han K."/>
            <person name="Lee J."/>
            <person name="Park M."/>
            <person name="Lee H.A."/>
            <person name="Lee H.Y."/>
            <person name="Lee Y."/>
            <person name="Oh S."/>
            <person name="Lee J.H."/>
            <person name="Choi E."/>
            <person name="Choi E."/>
            <person name="Lee S.E."/>
            <person name="Jeon J."/>
            <person name="Kim H."/>
            <person name="Choi G."/>
            <person name="Song H."/>
            <person name="Lee J."/>
            <person name="Lee S.C."/>
            <person name="Kwon J.K."/>
            <person name="Lee H.Y."/>
            <person name="Koo N."/>
            <person name="Hong Y."/>
            <person name="Kim R.W."/>
            <person name="Kang W.H."/>
            <person name="Huh J.H."/>
            <person name="Kang B.C."/>
            <person name="Yang T.J."/>
            <person name="Lee Y.H."/>
            <person name="Bennetzen J.L."/>
            <person name="Choi D."/>
        </authorList>
    </citation>
    <scope>NUCLEOTIDE SEQUENCE [LARGE SCALE GENOMIC DNA]</scope>
    <source>
        <strain evidence="3">cv. PBC81</strain>
    </source>
</reference>